<dbReference type="InterPro" id="IPR005184">
    <property type="entry name" value="DUF306_Meta_HslJ"/>
</dbReference>
<dbReference type="Pfam" id="PF03724">
    <property type="entry name" value="META"/>
    <property type="match status" value="1"/>
</dbReference>
<dbReference type="EMBL" id="SMZJ02000005">
    <property type="protein sequence ID" value="TWO32143.1"/>
    <property type="molecule type" value="Genomic_DNA"/>
</dbReference>
<dbReference type="Proteomes" id="UP000295814">
    <property type="component" value="Unassembled WGS sequence"/>
</dbReference>
<dbReference type="PANTHER" id="PTHR35535">
    <property type="entry name" value="HEAT SHOCK PROTEIN HSLJ"/>
    <property type="match status" value="1"/>
</dbReference>
<dbReference type="PANTHER" id="PTHR35535:SF1">
    <property type="entry name" value="HEAT SHOCK PROTEIN HSLJ"/>
    <property type="match status" value="1"/>
</dbReference>
<organism evidence="2 3">
    <name type="scientific">Seonamhaeicola sediminis</name>
    <dbReference type="NCBI Taxonomy" id="2528206"/>
    <lineage>
        <taxon>Bacteria</taxon>
        <taxon>Pseudomonadati</taxon>
        <taxon>Bacteroidota</taxon>
        <taxon>Flavobacteriia</taxon>
        <taxon>Flavobacteriales</taxon>
        <taxon>Flavobacteriaceae</taxon>
    </lineage>
</organism>
<reference evidence="2 3" key="1">
    <citation type="submission" date="2019-07" db="EMBL/GenBank/DDBJ databases">
        <title>Seonamhaeicola sp. W255 draft genome.</title>
        <authorList>
            <person name="Zhang X.-Y."/>
            <person name="Zhang R."/>
            <person name="Zhong Y.-L."/>
            <person name="Du Z.-J."/>
        </authorList>
    </citation>
    <scope>NUCLEOTIDE SEQUENCE [LARGE SCALE GENOMIC DNA]</scope>
    <source>
        <strain evidence="2 3">W255</strain>
    </source>
</reference>
<gene>
    <name evidence="2" type="ORF">E1J38_009965</name>
</gene>
<evidence type="ECO:0000313" key="3">
    <source>
        <dbReference type="Proteomes" id="UP000295814"/>
    </source>
</evidence>
<dbReference type="InterPro" id="IPR038670">
    <property type="entry name" value="HslJ-like_sf"/>
</dbReference>
<proteinExistence type="predicted"/>
<dbReference type="OrthoDB" id="880459at2"/>
<dbReference type="RefSeq" id="WP_133356403.1">
    <property type="nucleotide sequence ID" value="NZ_SMZJ02000005.1"/>
</dbReference>
<name>A0A562YDH0_9FLAO</name>
<keyword evidence="3" id="KW-1185">Reference proteome</keyword>
<evidence type="ECO:0000259" key="1">
    <source>
        <dbReference type="Pfam" id="PF03724"/>
    </source>
</evidence>
<sequence>MKYLIMLLGIIVLRCCWGGSSDFTLMMHLQNNSSVLKELNGNYNIIQLKNENVLSFKLKINFNKDTKEVSGFSGCNRFFGSYSHSENKLSFGKMGSTRMLCDNEKNNIETSFLKALQKANLIVFNDNGFSLFYNKKLLMIAEKEAFSTDVLSFEYKQHSRNGFQFIKINSKSISVQNKRDGVITKIKCNDEQWKKLIEVFRTIDIKTIPNLEAPSQKRLFDGAAIAKFTVTVNGKSYETQSFDHGNPHSEIENLVKEILSIAQNIE</sequence>
<dbReference type="Gene3D" id="2.40.128.270">
    <property type="match status" value="1"/>
</dbReference>
<feature type="domain" description="DUF306" evidence="1">
    <location>
        <begin position="40"/>
        <end position="129"/>
    </location>
</feature>
<dbReference type="InterPro" id="IPR053147">
    <property type="entry name" value="Hsp_HslJ-like"/>
</dbReference>
<comment type="caution">
    <text evidence="2">The sequence shown here is derived from an EMBL/GenBank/DDBJ whole genome shotgun (WGS) entry which is preliminary data.</text>
</comment>
<accession>A0A562YDH0</accession>
<protein>
    <submittedName>
        <fullName evidence="2">META domain-containing protein</fullName>
    </submittedName>
</protein>
<dbReference type="AlphaFoldDB" id="A0A562YDH0"/>
<evidence type="ECO:0000313" key="2">
    <source>
        <dbReference type="EMBL" id="TWO32143.1"/>
    </source>
</evidence>